<name>A0A1Q9EQF5_SYMMI</name>
<dbReference type="GO" id="GO:0016020">
    <property type="term" value="C:membrane"/>
    <property type="evidence" value="ECO:0007669"/>
    <property type="project" value="UniProtKB-SubCell"/>
</dbReference>
<dbReference type="Pfam" id="PF00520">
    <property type="entry name" value="Ion_trans"/>
    <property type="match status" value="1"/>
</dbReference>
<evidence type="ECO:0000256" key="5">
    <source>
        <dbReference type="SAM" id="MobiDB-lite"/>
    </source>
</evidence>
<dbReference type="InterPro" id="IPR005821">
    <property type="entry name" value="Ion_trans_dom"/>
</dbReference>
<comment type="caution">
    <text evidence="7">The sequence shown here is derived from an EMBL/GenBank/DDBJ whole genome shotgun (WGS) entry which is preliminary data.</text>
</comment>
<evidence type="ECO:0000313" key="7">
    <source>
        <dbReference type="EMBL" id="OLQ09607.1"/>
    </source>
</evidence>
<evidence type="ECO:0000256" key="1">
    <source>
        <dbReference type="ARBA" id="ARBA00004141"/>
    </source>
</evidence>
<keyword evidence="3" id="KW-1133">Transmembrane helix</keyword>
<dbReference type="OrthoDB" id="433387at2759"/>
<proteinExistence type="predicted"/>
<dbReference type="EMBL" id="LSRX01000094">
    <property type="protein sequence ID" value="OLQ09607.1"/>
    <property type="molecule type" value="Genomic_DNA"/>
</dbReference>
<evidence type="ECO:0000259" key="6">
    <source>
        <dbReference type="Pfam" id="PF00520"/>
    </source>
</evidence>
<dbReference type="Gene3D" id="1.20.120.350">
    <property type="entry name" value="Voltage-gated potassium channels. Chain C"/>
    <property type="match status" value="1"/>
</dbReference>
<feature type="region of interest" description="Disordered" evidence="5">
    <location>
        <begin position="1"/>
        <end position="23"/>
    </location>
</feature>
<evidence type="ECO:0000256" key="4">
    <source>
        <dbReference type="ARBA" id="ARBA00023136"/>
    </source>
</evidence>
<dbReference type="InterPro" id="IPR027359">
    <property type="entry name" value="Volt_channel_dom_sf"/>
</dbReference>
<comment type="subcellular location">
    <subcellularLocation>
        <location evidence="1">Membrane</location>
        <topology evidence="1">Multi-pass membrane protein</topology>
    </subcellularLocation>
</comment>
<protein>
    <recommendedName>
        <fullName evidence="6">Ion transport domain-containing protein</fullName>
    </recommendedName>
</protein>
<evidence type="ECO:0000256" key="2">
    <source>
        <dbReference type="ARBA" id="ARBA00022692"/>
    </source>
</evidence>
<dbReference type="Proteomes" id="UP000186817">
    <property type="component" value="Unassembled WGS sequence"/>
</dbReference>
<feature type="domain" description="Ion transport" evidence="6">
    <location>
        <begin position="214"/>
        <end position="281"/>
    </location>
</feature>
<sequence length="292" mass="33116">MEDFPPMDELELDHESMGSPRFPDRQSLRKFVENEFAKQQLGWVEVALRHDPIQRAPVFALHKTRVLNSMASQVTLTIQETIQSELARAEREHREREPKTVRMELAAAEAKVRIQNSDRGGFHEERVSQDHVNPRKSDMVSMRSSIVDSMNSWVVEAARKLSAIRGNSFVLGAASVPVVILTNLILLGVEVDASADLPPNEHLEGHEMFCGPDKWWNWSDLLIFCLSIFEIVAEAVASVMPGAKLHGFASEMDPSQLRMMRFLRFVRALRGIRVVRLLQRLAGESLDPSLKR</sequence>
<gene>
    <name evidence="7" type="ORF">AK812_SmicGene6811</name>
</gene>
<organism evidence="7 8">
    <name type="scientific">Symbiodinium microadriaticum</name>
    <name type="common">Dinoflagellate</name>
    <name type="synonym">Zooxanthella microadriatica</name>
    <dbReference type="NCBI Taxonomy" id="2951"/>
    <lineage>
        <taxon>Eukaryota</taxon>
        <taxon>Sar</taxon>
        <taxon>Alveolata</taxon>
        <taxon>Dinophyceae</taxon>
        <taxon>Suessiales</taxon>
        <taxon>Symbiodiniaceae</taxon>
        <taxon>Symbiodinium</taxon>
    </lineage>
</organism>
<reference evidence="7 8" key="1">
    <citation type="submission" date="2016-02" db="EMBL/GenBank/DDBJ databases">
        <title>Genome analysis of coral dinoflagellate symbionts highlights evolutionary adaptations to a symbiotic lifestyle.</title>
        <authorList>
            <person name="Aranda M."/>
            <person name="Li Y."/>
            <person name="Liew Y.J."/>
            <person name="Baumgarten S."/>
            <person name="Simakov O."/>
            <person name="Wilson M."/>
            <person name="Piel J."/>
            <person name="Ashoor H."/>
            <person name="Bougouffa S."/>
            <person name="Bajic V.B."/>
            <person name="Ryu T."/>
            <person name="Ravasi T."/>
            <person name="Bayer T."/>
            <person name="Micklem G."/>
            <person name="Kim H."/>
            <person name="Bhak J."/>
            <person name="Lajeunesse T.C."/>
            <person name="Voolstra C.R."/>
        </authorList>
    </citation>
    <scope>NUCLEOTIDE SEQUENCE [LARGE SCALE GENOMIC DNA]</scope>
    <source>
        <strain evidence="7 8">CCMP2467</strain>
    </source>
</reference>
<evidence type="ECO:0000256" key="3">
    <source>
        <dbReference type="ARBA" id="ARBA00022989"/>
    </source>
</evidence>
<keyword evidence="8" id="KW-1185">Reference proteome</keyword>
<keyword evidence="4" id="KW-0472">Membrane</keyword>
<accession>A0A1Q9EQF5</accession>
<keyword evidence="2" id="KW-0812">Transmembrane</keyword>
<feature type="compositionally biased region" description="Acidic residues" evidence="5">
    <location>
        <begin position="1"/>
        <end position="12"/>
    </location>
</feature>
<dbReference type="AlphaFoldDB" id="A0A1Q9EQF5"/>
<evidence type="ECO:0000313" key="8">
    <source>
        <dbReference type="Proteomes" id="UP000186817"/>
    </source>
</evidence>